<dbReference type="InterPro" id="IPR045865">
    <property type="entry name" value="ACT-like_dom_sf"/>
</dbReference>
<evidence type="ECO:0000256" key="5">
    <source>
        <dbReference type="ARBA" id="ARBA00029500"/>
    </source>
</evidence>
<reference evidence="8 9" key="1">
    <citation type="submission" date="2016-11" db="EMBL/GenBank/DDBJ databases">
        <authorList>
            <person name="Jaros S."/>
            <person name="Januszkiewicz K."/>
            <person name="Wedrychowicz H."/>
        </authorList>
    </citation>
    <scope>NUCLEOTIDE SEQUENCE [LARGE SCALE GENOMIC DNA]</scope>
    <source>
        <strain evidence="8 9">DSM 15212</strain>
    </source>
</reference>
<dbReference type="GO" id="GO:0003677">
    <property type="term" value="F:DNA binding"/>
    <property type="evidence" value="ECO:0007669"/>
    <property type="project" value="UniProtKB-KW"/>
</dbReference>
<accession>A0A1M6KA08</accession>
<keyword evidence="2" id="KW-0058">Aromatic hydrocarbons catabolism</keyword>
<dbReference type="STRING" id="1121301.SAMN02745912_00343"/>
<dbReference type="InterPro" id="IPR030828">
    <property type="entry name" value="HTH_TyrR"/>
</dbReference>
<feature type="domain" description="ACT" evidence="7">
    <location>
        <begin position="9"/>
        <end position="97"/>
    </location>
</feature>
<dbReference type="InterPro" id="IPR002078">
    <property type="entry name" value="Sigma_54_int"/>
</dbReference>
<dbReference type="Proteomes" id="UP000184465">
    <property type="component" value="Unassembled WGS sequence"/>
</dbReference>
<dbReference type="FunFam" id="3.40.50.300:FF:000006">
    <property type="entry name" value="DNA-binding transcriptional regulator NtrC"/>
    <property type="match status" value="1"/>
</dbReference>
<dbReference type="SUPFAM" id="SSF46689">
    <property type="entry name" value="Homeodomain-like"/>
    <property type="match status" value="1"/>
</dbReference>
<dbReference type="Gene3D" id="1.10.8.60">
    <property type="match status" value="1"/>
</dbReference>
<dbReference type="InterPro" id="IPR025943">
    <property type="entry name" value="Sigma_54_int_dom_ATP-bd_2"/>
</dbReference>
<dbReference type="InterPro" id="IPR027417">
    <property type="entry name" value="P-loop_NTPase"/>
</dbReference>
<dbReference type="PROSITE" id="PS50045">
    <property type="entry name" value="SIGMA54_INTERACT_4"/>
    <property type="match status" value="1"/>
</dbReference>
<keyword evidence="1" id="KW-0547">Nucleotide-binding</keyword>
<evidence type="ECO:0000313" key="8">
    <source>
        <dbReference type="EMBL" id="SHJ55815.1"/>
    </source>
</evidence>
<dbReference type="PROSITE" id="PS51671">
    <property type="entry name" value="ACT"/>
    <property type="match status" value="1"/>
</dbReference>
<evidence type="ECO:0000256" key="3">
    <source>
        <dbReference type="ARBA" id="ARBA00022840"/>
    </source>
</evidence>
<evidence type="ECO:0000259" key="7">
    <source>
        <dbReference type="PROSITE" id="PS51671"/>
    </source>
</evidence>
<dbReference type="AlphaFoldDB" id="A0A1M6KA08"/>
<name>A0A1M6KA08_PARC5</name>
<dbReference type="InterPro" id="IPR000014">
    <property type="entry name" value="PAS"/>
</dbReference>
<dbReference type="SMART" id="SM00382">
    <property type="entry name" value="AAA"/>
    <property type="match status" value="1"/>
</dbReference>
<dbReference type="InterPro" id="IPR058031">
    <property type="entry name" value="AAA_lid_NorR"/>
</dbReference>
<dbReference type="Gene3D" id="3.40.50.300">
    <property type="entry name" value="P-loop containing nucleotide triphosphate hydrolases"/>
    <property type="match status" value="1"/>
</dbReference>
<dbReference type="Pfam" id="PF18024">
    <property type="entry name" value="HTH_50"/>
    <property type="match status" value="1"/>
</dbReference>
<proteinExistence type="predicted"/>
<dbReference type="SUPFAM" id="SSF52540">
    <property type="entry name" value="P-loop containing nucleoside triphosphate hydrolases"/>
    <property type="match status" value="1"/>
</dbReference>
<organism evidence="8 9">
    <name type="scientific">Paramaledivibacter caminithermalis (strain DSM 15212 / CIP 107654 / DViRD3)</name>
    <name type="common">Clostridium caminithermale</name>
    <dbReference type="NCBI Taxonomy" id="1121301"/>
    <lineage>
        <taxon>Bacteria</taxon>
        <taxon>Bacillati</taxon>
        <taxon>Bacillota</taxon>
        <taxon>Clostridia</taxon>
        <taxon>Peptostreptococcales</taxon>
        <taxon>Caminicellaceae</taxon>
        <taxon>Paramaledivibacter</taxon>
    </lineage>
</organism>
<evidence type="ECO:0000256" key="1">
    <source>
        <dbReference type="ARBA" id="ARBA00022741"/>
    </source>
</evidence>
<dbReference type="CDD" id="cd00009">
    <property type="entry name" value="AAA"/>
    <property type="match status" value="1"/>
</dbReference>
<dbReference type="EMBL" id="FRAG01000002">
    <property type="protein sequence ID" value="SHJ55815.1"/>
    <property type="molecule type" value="Genomic_DNA"/>
</dbReference>
<dbReference type="GO" id="GO:0005524">
    <property type="term" value="F:ATP binding"/>
    <property type="evidence" value="ECO:0007669"/>
    <property type="project" value="UniProtKB-KW"/>
</dbReference>
<dbReference type="InterPro" id="IPR035965">
    <property type="entry name" value="PAS-like_dom_sf"/>
</dbReference>
<dbReference type="SUPFAM" id="SSF55021">
    <property type="entry name" value="ACT-like"/>
    <property type="match status" value="1"/>
</dbReference>
<keyword evidence="9" id="KW-1185">Reference proteome</keyword>
<dbReference type="InterPro" id="IPR025662">
    <property type="entry name" value="Sigma_54_int_dom_ATP-bd_1"/>
</dbReference>
<dbReference type="PROSITE" id="PS00675">
    <property type="entry name" value="SIGMA54_INTERACT_1"/>
    <property type="match status" value="1"/>
</dbReference>
<feature type="domain" description="Sigma-54 factor interaction" evidence="6">
    <location>
        <begin position="212"/>
        <end position="441"/>
    </location>
</feature>
<dbReference type="Gene3D" id="3.30.70.260">
    <property type="match status" value="1"/>
</dbReference>
<dbReference type="InterPro" id="IPR003593">
    <property type="entry name" value="AAA+_ATPase"/>
</dbReference>
<gene>
    <name evidence="8" type="ORF">SAMN02745912_00343</name>
</gene>
<dbReference type="InterPro" id="IPR009057">
    <property type="entry name" value="Homeodomain-like_sf"/>
</dbReference>
<dbReference type="Pfam" id="PF00158">
    <property type="entry name" value="Sigma54_activat"/>
    <property type="match status" value="1"/>
</dbReference>
<dbReference type="NCBIfam" id="TIGR04381">
    <property type="entry name" value="HTH_TypR"/>
    <property type="match status" value="1"/>
</dbReference>
<protein>
    <recommendedName>
        <fullName evidence="5">HTH-type transcriptional regulatory protein TyrR</fullName>
    </recommendedName>
</protein>
<dbReference type="Gene3D" id="3.30.450.20">
    <property type="entry name" value="PAS domain"/>
    <property type="match status" value="1"/>
</dbReference>
<dbReference type="Pfam" id="PF13426">
    <property type="entry name" value="PAS_9"/>
    <property type="match status" value="1"/>
</dbReference>
<dbReference type="PROSITE" id="PS00676">
    <property type="entry name" value="SIGMA54_INTERACT_2"/>
    <property type="match status" value="1"/>
</dbReference>
<evidence type="ECO:0000256" key="2">
    <source>
        <dbReference type="ARBA" id="ARBA00022797"/>
    </source>
</evidence>
<keyword evidence="3" id="KW-0067">ATP-binding</keyword>
<dbReference type="Gene3D" id="1.10.10.60">
    <property type="entry name" value="Homeodomain-like"/>
    <property type="match status" value="1"/>
</dbReference>
<dbReference type="InterPro" id="IPR002912">
    <property type="entry name" value="ACT_dom"/>
</dbReference>
<sequence length="526" mass="60691">MKYMKKYMRLDITTQDRVGMAYKVLEVFYKNNVSIESLEVFPNKCCVKFKRVDNKIMNVLLDDLHGVNGIFAIDKIKLLNYEINEKKLFATIDSVDKGIIAVNKNFKIEIFNYYCEEYFDKKKEEILGQDIRRLFWDKPDIIELIEKGQEFENVKLKIKNDKGENLYLVSLKAINDDDNKNHGFVISIKDFDNAIKIANVVLQSGEGAFREIIGNSPKIENVKKMIFAVAKSNSTILLRGESGTGKELFAKAIYKLSDRSNKKFVILNCAALPDSLIESELFGFEKGSFTGALTHKEGLFKVANGGTLFLDEVGELSMAMQAKLLRVLQDGTIRKIGGIEEEKVDVRIIAATNRDLEKMVAANEFRRDLYYRLNVIPIYIPALKERIEDIPHLVNYFINEFNIKLGKNIKYADPEFINELMNYNWKGNVRELKNIIERSMLLCRGSILKRDDIIVNYENGMNFKKHKLSFNRGDKLRDIIERVERQVIKDVLHESKSIRRAAKKLGVSHTTIINKINKYSLDKCKE</sequence>
<dbReference type="PANTHER" id="PTHR32071">
    <property type="entry name" value="TRANSCRIPTIONAL REGULATORY PROTEIN"/>
    <property type="match status" value="1"/>
</dbReference>
<dbReference type="PANTHER" id="PTHR32071:SF57">
    <property type="entry name" value="C4-DICARBOXYLATE TRANSPORT TRANSCRIPTIONAL REGULATORY PROTEIN DCTD"/>
    <property type="match status" value="1"/>
</dbReference>
<dbReference type="GO" id="GO:0006355">
    <property type="term" value="P:regulation of DNA-templated transcription"/>
    <property type="evidence" value="ECO:0007669"/>
    <property type="project" value="InterPro"/>
</dbReference>
<dbReference type="CDD" id="cd00130">
    <property type="entry name" value="PAS"/>
    <property type="match status" value="1"/>
</dbReference>
<dbReference type="SUPFAM" id="SSF55785">
    <property type="entry name" value="PYP-like sensor domain (PAS domain)"/>
    <property type="match status" value="1"/>
</dbReference>
<dbReference type="Pfam" id="PF25601">
    <property type="entry name" value="AAA_lid_14"/>
    <property type="match status" value="1"/>
</dbReference>
<evidence type="ECO:0000313" key="9">
    <source>
        <dbReference type="Proteomes" id="UP000184465"/>
    </source>
</evidence>
<evidence type="ECO:0000259" key="6">
    <source>
        <dbReference type="PROSITE" id="PS50045"/>
    </source>
</evidence>
<evidence type="ECO:0000256" key="4">
    <source>
        <dbReference type="ARBA" id="ARBA00023159"/>
    </source>
</evidence>
<keyword evidence="4" id="KW-0010">Activator</keyword>